<dbReference type="InterPro" id="IPR000195">
    <property type="entry name" value="Rab-GAP-TBC_dom"/>
</dbReference>
<organism evidence="3 4">
    <name type="scientific">Hebeloma cylindrosporum</name>
    <dbReference type="NCBI Taxonomy" id="76867"/>
    <lineage>
        <taxon>Eukaryota</taxon>
        <taxon>Fungi</taxon>
        <taxon>Dikarya</taxon>
        <taxon>Basidiomycota</taxon>
        <taxon>Agaricomycotina</taxon>
        <taxon>Agaricomycetes</taxon>
        <taxon>Agaricomycetidae</taxon>
        <taxon>Agaricales</taxon>
        <taxon>Agaricineae</taxon>
        <taxon>Hymenogastraceae</taxon>
        <taxon>Hebeloma</taxon>
    </lineage>
</organism>
<dbReference type="AlphaFoldDB" id="A0A0C3CYJ9"/>
<feature type="region of interest" description="Disordered" evidence="1">
    <location>
        <begin position="346"/>
        <end position="370"/>
    </location>
</feature>
<dbReference type="STRING" id="686832.A0A0C3CYJ9"/>
<accession>A0A0C3CYJ9</accession>
<feature type="region of interest" description="Disordered" evidence="1">
    <location>
        <begin position="482"/>
        <end position="801"/>
    </location>
</feature>
<name>A0A0C3CYJ9_HEBCY</name>
<feature type="compositionally biased region" description="Low complexity" evidence="1">
    <location>
        <begin position="613"/>
        <end position="623"/>
    </location>
</feature>
<dbReference type="HOGENOM" id="CLU_006960_0_0_1"/>
<evidence type="ECO:0000313" key="3">
    <source>
        <dbReference type="EMBL" id="KIM49239.1"/>
    </source>
</evidence>
<feature type="compositionally biased region" description="Basic residues" evidence="1">
    <location>
        <begin position="749"/>
        <end position="760"/>
    </location>
</feature>
<dbReference type="SUPFAM" id="SSF47923">
    <property type="entry name" value="Ypt/Rab-GAP domain of gyp1p"/>
    <property type="match status" value="1"/>
</dbReference>
<feature type="compositionally biased region" description="Polar residues" evidence="1">
    <location>
        <begin position="677"/>
        <end position="687"/>
    </location>
</feature>
<feature type="compositionally biased region" description="Polar residues" evidence="1">
    <location>
        <begin position="582"/>
        <end position="601"/>
    </location>
</feature>
<evidence type="ECO:0000259" key="2">
    <source>
        <dbReference type="PROSITE" id="PS50086"/>
    </source>
</evidence>
<feature type="region of interest" description="Disordered" evidence="1">
    <location>
        <begin position="285"/>
        <end position="305"/>
    </location>
</feature>
<feature type="compositionally biased region" description="Polar residues" evidence="1">
    <location>
        <begin position="258"/>
        <end position="267"/>
    </location>
</feature>
<keyword evidence="4" id="KW-1185">Reference proteome</keyword>
<evidence type="ECO:0000256" key="1">
    <source>
        <dbReference type="SAM" id="MobiDB-lite"/>
    </source>
</evidence>
<dbReference type="PROSITE" id="PS50086">
    <property type="entry name" value="TBC_RABGAP"/>
    <property type="match status" value="1"/>
</dbReference>
<sequence length="801" mass="87650">MVPLYSVLMQEVDVEDLAHLEADTFWLLEAMVAEFSGLEDEGGNVWMKLFSERVAWADFDLSIDLERRGLDPALPHYSYRWLMPVLTHTLPLSSLFLVWDMLFSSPERERDASPKIESLVDICTSMLLRAKNHLSRLGNARQGTHSLWTNDVDHSYRPQASPSPLNGNDAFMEALSFLQVYNLKYVGGVERILQTAFELSQRREKEALPSAYPPVSLANQLRANIWKGFSLQQPSPSKLVPPLPKPSGDHDLNDGSDTDTSAGTSYQSTFTSQITTSLWRGITNQTAMEGSPSPPPSPDPATHVATDQDHNAQAVSSIWGYAEKLKDSDAVASLSKVSSNWRAKGLPSSWGISASPPTGAPELKANSTPGTFESVARRGSLAISPPRIFSPPPADPSFPKKPEDFSAPNNKGLMEKTKSLISIVSPPASATKSAPKPLLLNSSSSVVSGLKTSNDHPRSASAGDMSMPDTDEWADVMRLKRQHFHRDSQSSISSLSPSDILGRGMKSSRSDRDSDTGGSRIVALNRRSISPMAPNFRVTPSRPSSRNSSISSDIHSPPLHTKSPLQLSSSRDYLPPTLGLATHSSSGQIITSPPGTSSTMASFSSRETEDSDTTSNELPSSKKPSWKKSIERTDSEDTHNSGPIGALGRSPRLRSKRHPRPANLQIHDTQRVRISAEQKTPSPSNLTVEWPVDDQDSVTTPKAGSFDSDDYISVSSGTMKSPRRSRKISSNGQDRLPKNSSELEDERRTRKIPTLHRTRKVSTESRDVPKGRRESAAEEGDDEGYDDLLSAYESEDGPTNF</sequence>
<protein>
    <recommendedName>
        <fullName evidence="2">Rab-GAP TBC domain-containing protein</fullName>
    </recommendedName>
</protein>
<feature type="compositionally biased region" description="Low complexity" evidence="1">
    <location>
        <begin position="540"/>
        <end position="558"/>
    </location>
</feature>
<feature type="compositionally biased region" description="Low complexity" evidence="1">
    <location>
        <begin position="425"/>
        <end position="452"/>
    </location>
</feature>
<feature type="compositionally biased region" description="Acidic residues" evidence="1">
    <location>
        <begin position="777"/>
        <end position="786"/>
    </location>
</feature>
<gene>
    <name evidence="3" type="ORF">M413DRAFT_21496</name>
</gene>
<reference evidence="3 4" key="1">
    <citation type="submission" date="2014-04" db="EMBL/GenBank/DDBJ databases">
        <authorList>
            <consortium name="DOE Joint Genome Institute"/>
            <person name="Kuo A."/>
            <person name="Gay G."/>
            <person name="Dore J."/>
            <person name="Kohler A."/>
            <person name="Nagy L.G."/>
            <person name="Floudas D."/>
            <person name="Copeland A."/>
            <person name="Barry K.W."/>
            <person name="Cichocki N."/>
            <person name="Veneault-Fourrey C."/>
            <person name="LaButti K."/>
            <person name="Lindquist E.A."/>
            <person name="Lipzen A."/>
            <person name="Lundell T."/>
            <person name="Morin E."/>
            <person name="Murat C."/>
            <person name="Sun H."/>
            <person name="Tunlid A."/>
            <person name="Henrissat B."/>
            <person name="Grigoriev I.V."/>
            <person name="Hibbett D.S."/>
            <person name="Martin F."/>
            <person name="Nordberg H.P."/>
            <person name="Cantor M.N."/>
            <person name="Hua S.X."/>
        </authorList>
    </citation>
    <scope>NUCLEOTIDE SEQUENCE [LARGE SCALE GENOMIC DNA]</scope>
    <source>
        <strain evidence="4">h7</strain>
    </source>
</reference>
<proteinExistence type="predicted"/>
<dbReference type="Gene3D" id="1.10.472.80">
    <property type="entry name" value="Ypt/Rab-GAP domain of gyp1p, domain 3"/>
    <property type="match status" value="1"/>
</dbReference>
<dbReference type="InterPro" id="IPR035969">
    <property type="entry name" value="Rab-GAP_TBC_sf"/>
</dbReference>
<feature type="compositionally biased region" description="Low complexity" evidence="1">
    <location>
        <begin position="489"/>
        <end position="507"/>
    </location>
</feature>
<feature type="region of interest" description="Disordered" evidence="1">
    <location>
        <begin position="233"/>
        <end position="267"/>
    </location>
</feature>
<feature type="compositionally biased region" description="Basic and acidic residues" evidence="1">
    <location>
        <begin position="628"/>
        <end position="639"/>
    </location>
</feature>
<feature type="domain" description="Rab-GAP TBC" evidence="2">
    <location>
        <begin position="1"/>
        <end position="106"/>
    </location>
</feature>
<feature type="compositionally biased region" description="Basic residues" evidence="1">
    <location>
        <begin position="651"/>
        <end position="660"/>
    </location>
</feature>
<dbReference type="EMBL" id="KN831768">
    <property type="protein sequence ID" value="KIM49239.1"/>
    <property type="molecule type" value="Genomic_DNA"/>
</dbReference>
<dbReference type="OrthoDB" id="29853at2759"/>
<evidence type="ECO:0000313" key="4">
    <source>
        <dbReference type="Proteomes" id="UP000053424"/>
    </source>
</evidence>
<feature type="region of interest" description="Disordered" evidence="1">
    <location>
        <begin position="382"/>
        <end position="469"/>
    </location>
</feature>
<dbReference type="Proteomes" id="UP000053424">
    <property type="component" value="Unassembled WGS sequence"/>
</dbReference>
<reference evidence="4" key="2">
    <citation type="submission" date="2015-01" db="EMBL/GenBank/DDBJ databases">
        <title>Evolutionary Origins and Diversification of the Mycorrhizal Mutualists.</title>
        <authorList>
            <consortium name="DOE Joint Genome Institute"/>
            <consortium name="Mycorrhizal Genomics Consortium"/>
            <person name="Kohler A."/>
            <person name="Kuo A."/>
            <person name="Nagy L.G."/>
            <person name="Floudas D."/>
            <person name="Copeland A."/>
            <person name="Barry K.W."/>
            <person name="Cichocki N."/>
            <person name="Veneault-Fourrey C."/>
            <person name="LaButti K."/>
            <person name="Lindquist E.A."/>
            <person name="Lipzen A."/>
            <person name="Lundell T."/>
            <person name="Morin E."/>
            <person name="Murat C."/>
            <person name="Riley R."/>
            <person name="Ohm R."/>
            <person name="Sun H."/>
            <person name="Tunlid A."/>
            <person name="Henrissat B."/>
            <person name="Grigoriev I.V."/>
            <person name="Hibbett D.S."/>
            <person name="Martin F."/>
        </authorList>
    </citation>
    <scope>NUCLEOTIDE SEQUENCE [LARGE SCALE GENOMIC DNA]</scope>
    <source>
        <strain evidence="4">h7</strain>
    </source>
</reference>
<dbReference type="Pfam" id="PF00566">
    <property type="entry name" value="RabGAP-TBC"/>
    <property type="match status" value="1"/>
</dbReference>
<feature type="compositionally biased region" description="Basic and acidic residues" evidence="1">
    <location>
        <begin position="761"/>
        <end position="776"/>
    </location>
</feature>